<gene>
    <name evidence="1" type="ORF">GKS16_07265</name>
</gene>
<dbReference type="InterPro" id="IPR046100">
    <property type="entry name" value="DUF6037"/>
</dbReference>
<accession>A0A6L6GA48</accession>
<dbReference type="Pfam" id="PF19503">
    <property type="entry name" value="DUF6037"/>
    <property type="match status" value="1"/>
</dbReference>
<evidence type="ECO:0000313" key="2">
    <source>
        <dbReference type="Proteomes" id="UP000483839"/>
    </source>
</evidence>
<evidence type="ECO:0000313" key="1">
    <source>
        <dbReference type="EMBL" id="MTD02067.1"/>
    </source>
</evidence>
<dbReference type="RefSeq" id="WP_154617652.1">
    <property type="nucleotide sequence ID" value="NZ_JADFAY010000007.1"/>
</dbReference>
<sequence>MTLPLENLKSLVKNMKDNNWIIDSFLFEFNQERYIVVVNLDFKSSNNLVSSELIFYDYQNIKRSLKCLANRLRLFIDDSSIFDFFNIQPTGRFGNAIEYFLTQLGESIPPLPSKIKSEDEKQILQKLAVSLDSNKNSGPYCYKTIRHNGNKRRSKENNTKTKILRPELYEIIGNDHTISFCFSNDPSLEKNDAQILANLNRYI</sequence>
<comment type="caution">
    <text evidence="1">The sequence shown here is derived from an EMBL/GenBank/DDBJ whole genome shotgun (WGS) entry which is preliminary data.</text>
</comment>
<name>A0A6L6GA48_STRUB</name>
<proteinExistence type="predicted"/>
<organism evidence="1 2">
    <name type="scientific">Streptococcus uberis</name>
    <dbReference type="NCBI Taxonomy" id="1349"/>
    <lineage>
        <taxon>Bacteria</taxon>
        <taxon>Bacillati</taxon>
        <taxon>Bacillota</taxon>
        <taxon>Bacilli</taxon>
        <taxon>Lactobacillales</taxon>
        <taxon>Streptococcaceae</taxon>
        <taxon>Streptococcus</taxon>
    </lineage>
</organism>
<dbReference type="Proteomes" id="UP000483839">
    <property type="component" value="Unassembled WGS sequence"/>
</dbReference>
<dbReference type="AlphaFoldDB" id="A0A6L6GA48"/>
<protein>
    <submittedName>
        <fullName evidence="1">Uncharacterized protein</fullName>
    </submittedName>
</protein>
<reference evidence="1 2" key="1">
    <citation type="submission" date="2019-11" db="EMBL/GenBank/DDBJ databases">
        <title>Streptococcus uberis isolated from clinical mastitis cases on a southeastern Queensland dairy.</title>
        <authorList>
            <person name="Workentine M.L."/>
            <person name="Price R."/>
            <person name="Olchowy T."/>
        </authorList>
    </citation>
    <scope>NUCLEOTIDE SEQUENCE [LARGE SCALE GENOMIC DNA]</scope>
    <source>
        <strain evidence="1 2">OLC4459-A17</strain>
    </source>
</reference>
<dbReference type="EMBL" id="WLXI01000049">
    <property type="protein sequence ID" value="MTD02067.1"/>
    <property type="molecule type" value="Genomic_DNA"/>
</dbReference>